<dbReference type="PROSITE" id="PS51892">
    <property type="entry name" value="SUBTILASE"/>
    <property type="match status" value="1"/>
</dbReference>
<dbReference type="PRINTS" id="PR00723">
    <property type="entry name" value="SUBTILISIN"/>
</dbReference>
<dbReference type="PANTHER" id="PTHR43806">
    <property type="entry name" value="PEPTIDASE S8"/>
    <property type="match status" value="1"/>
</dbReference>
<dbReference type="Pfam" id="PF00082">
    <property type="entry name" value="Peptidase_S8"/>
    <property type="match status" value="2"/>
</dbReference>
<keyword evidence="4 5" id="KW-0720">Serine protease</keyword>
<dbReference type="Gene3D" id="3.40.50.200">
    <property type="entry name" value="Peptidase S8/S53 domain"/>
    <property type="match status" value="2"/>
</dbReference>
<keyword evidence="3 5" id="KW-0378">Hydrolase</keyword>
<feature type="active site" description="Charge relay system" evidence="5">
    <location>
        <position position="152"/>
    </location>
</feature>
<evidence type="ECO:0000256" key="6">
    <source>
        <dbReference type="SAM" id="MobiDB-lite"/>
    </source>
</evidence>
<feature type="signal peptide" evidence="7">
    <location>
        <begin position="1"/>
        <end position="29"/>
    </location>
</feature>
<keyword evidence="2 5" id="KW-0645">Protease</keyword>
<dbReference type="Proteomes" id="UP001595690">
    <property type="component" value="Unassembled WGS sequence"/>
</dbReference>
<dbReference type="RefSeq" id="WP_382379734.1">
    <property type="nucleotide sequence ID" value="NZ_JBHRZI010000046.1"/>
</dbReference>
<evidence type="ECO:0000259" key="8">
    <source>
        <dbReference type="SMART" id="SM00458"/>
    </source>
</evidence>
<keyword evidence="7" id="KW-0732">Signal</keyword>
<protein>
    <submittedName>
        <fullName evidence="9">Ricin-type beta-trefoil lectin domain protein</fullName>
    </submittedName>
</protein>
<sequence>MRRLRRAAAMAVCFTLGAAVVASPSVAAAQPSTGARPDVVNSASDARPRQYVPKDDKGRTLVYVEGAQEQELRAAVAKADGVVSVTTTGRVKAAVPGDKLDVVARQPGVTEVRLPDRAVPMGVTSEGVELSKARVWHQDGKKGAGVKVGIIDVGFGKLQDAQNNGDLPTGNRLVINDDNCISAETRTPHGTGVAEIVYDMAPEAALYLACIEDAAGFSAAEAWLRAQGVQIITAAVGFLSPTGGRGDGTGPADSPADVVKRSRAAGILWSVAAGNLARLHFAGKAVDSNGDSWVEFESSLQNNGFTLDPGRTATVGLRWDAWPTTKADLDIYVMAQPHAPSGPNDPDIVAVGSRSQKDSGAGLSPTEELSFRNTDSVLQQYYLYVKNNNAHFTTPFELFVSGPSSNGQLQTRTAAGSVTEPATSPYVIAVGATAPASGRIQDYSGRGPTIDGRLKPDITGFDQVSTSSIGQLQGTSASAAHVAGALALLKSAAPGIDPAQLQSALLSRTSPKTYDNNWGNGTLNLGPTSAPVVTSSGITVDPTPSRVHNTAYNVNDPNSRTQTLTFAGVPADTTAVAITVSARSALGTTIDVAPTVAALDSGKTTSLHVRGGDAWVSQTLFAPLGPDRSIRLRTKSNDAWVVVDSLGYFSPTQSTDLYFAKPQPQRIFDTRGFAGSARNTPLGREIQEIPLRGVAGVPANARSAVVNVTAFEATEQTYVSAYGGGTPGLTTLVVMPGERKSNLAVVPIDEAGKIRLGVQQSNGKVGVAVDVVGWFAPDSAGARYVALPEAARIADTATGNGLPKALIGHGQSASFQVGGVAGVSAAATTAALVMTGLDNNLGTELSVSASEVGWSPVTASSTRKTEAQANLVLTPLGDSGKVDVRNERGQTRLSADVTGYFVGGSKVTSGAAGNCRPPKDEPGFYSAFDGRLESDLEGWQSTGTKIRADGCELVTGHTNDVSWYSAHTYGNDYTLKVDWKTTSNSSDSGVFVLMVNPGTDTGSPTRSGYEIQIGATSETGNRQTGSIAGVQAPTATPPVKPVGEWNTYEIRVRWNTATVFLNGRQINEYTSGDATALGRNTYIGLQNDLNTSEVRFRNVRIKRDSPVRSGTLKNANGRCLDMKFSDPTQSVVWMWGCNNGFSQTWTTNDGAVLAGGRCLTASDITDGSAVVLNECTGADNQQWVLRTDGRLINRTSGRCVTPNGVGEGDQLAVRACDRSRSDQVWTVPNQSGRSGKVVGPGDRCLDVAGHDPTQNKAILWTCNGLTAQSWAAPGDGTLRGEGKCLDVSGANTANDSPVALWECNGHPAQQWLAQQDGTLVNPVSGRCLTTASAEDGATLKISNCAASELQMWRQTAEWLMHGPIVGVSNKCVDVWTNAPTSDTILYWDCNGGIGQNWSSTGTGAIRAWGRCLDIADTYDSAPVMLQNCRTATGQLWTQRHDGTLVNSWAAKCLDDRDSSAANGAVLQVFACHRGANQRWATPVNPS</sequence>
<dbReference type="Gene3D" id="2.60.120.560">
    <property type="entry name" value="Exo-inulinase, domain 1"/>
    <property type="match status" value="1"/>
</dbReference>
<dbReference type="Pfam" id="PF06439">
    <property type="entry name" value="3keto-disac_hyd"/>
    <property type="match status" value="1"/>
</dbReference>
<dbReference type="Pfam" id="PF00652">
    <property type="entry name" value="Ricin_B_lectin"/>
    <property type="match status" value="3"/>
</dbReference>
<feature type="domain" description="Ricin B lectin" evidence="8">
    <location>
        <begin position="1105"/>
        <end position="1228"/>
    </location>
</feature>
<dbReference type="Gene3D" id="2.80.10.50">
    <property type="match status" value="3"/>
</dbReference>
<dbReference type="PROSITE" id="PS50231">
    <property type="entry name" value="RICIN_B_LECTIN"/>
    <property type="match status" value="3"/>
</dbReference>
<evidence type="ECO:0000256" key="4">
    <source>
        <dbReference type="ARBA" id="ARBA00022825"/>
    </source>
</evidence>
<dbReference type="PANTHER" id="PTHR43806:SF11">
    <property type="entry name" value="CEREVISIN-RELATED"/>
    <property type="match status" value="1"/>
</dbReference>
<comment type="similarity">
    <text evidence="1 5">Belongs to the peptidase S8 family.</text>
</comment>
<feature type="domain" description="Ricin B lectin" evidence="8">
    <location>
        <begin position="1231"/>
        <end position="1355"/>
    </location>
</feature>
<dbReference type="SUPFAM" id="SSF50370">
    <property type="entry name" value="Ricin B-like lectins"/>
    <property type="match status" value="3"/>
</dbReference>
<dbReference type="EMBL" id="JBHRZI010000046">
    <property type="protein sequence ID" value="MFC3898265.1"/>
    <property type="molecule type" value="Genomic_DNA"/>
</dbReference>
<dbReference type="InterPro" id="IPR036852">
    <property type="entry name" value="Peptidase_S8/S53_dom_sf"/>
</dbReference>
<proteinExistence type="inferred from homology"/>
<name>A0ABV8C8C3_9PSEU</name>
<feature type="active site" description="Charge relay system" evidence="5">
    <location>
        <position position="189"/>
    </location>
</feature>
<evidence type="ECO:0000256" key="3">
    <source>
        <dbReference type="ARBA" id="ARBA00022801"/>
    </source>
</evidence>
<evidence type="ECO:0000313" key="9">
    <source>
        <dbReference type="EMBL" id="MFC3898265.1"/>
    </source>
</evidence>
<evidence type="ECO:0000256" key="2">
    <source>
        <dbReference type="ARBA" id="ARBA00022670"/>
    </source>
</evidence>
<feature type="region of interest" description="Disordered" evidence="6">
    <location>
        <begin position="26"/>
        <end position="49"/>
    </location>
</feature>
<evidence type="ECO:0000256" key="5">
    <source>
        <dbReference type="PROSITE-ProRule" id="PRU01240"/>
    </source>
</evidence>
<evidence type="ECO:0000313" key="10">
    <source>
        <dbReference type="Proteomes" id="UP001595690"/>
    </source>
</evidence>
<evidence type="ECO:0000256" key="7">
    <source>
        <dbReference type="SAM" id="SignalP"/>
    </source>
</evidence>
<reference evidence="10" key="1">
    <citation type="journal article" date="2019" name="Int. J. Syst. Evol. Microbiol.">
        <title>The Global Catalogue of Microorganisms (GCM) 10K type strain sequencing project: providing services to taxonomists for standard genome sequencing and annotation.</title>
        <authorList>
            <consortium name="The Broad Institute Genomics Platform"/>
            <consortium name="The Broad Institute Genome Sequencing Center for Infectious Disease"/>
            <person name="Wu L."/>
            <person name="Ma J."/>
        </authorList>
    </citation>
    <scope>NUCLEOTIDE SEQUENCE [LARGE SCALE GENOMIC DNA]</scope>
    <source>
        <strain evidence="10">CGMCC 4.7405</strain>
    </source>
</reference>
<dbReference type="InterPro" id="IPR050131">
    <property type="entry name" value="Peptidase_S8_subtilisin-like"/>
</dbReference>
<feature type="active site" description="Charge relay system" evidence="5">
    <location>
        <position position="476"/>
    </location>
</feature>
<feature type="domain" description="Ricin B lectin" evidence="8">
    <location>
        <begin position="1361"/>
        <end position="1482"/>
    </location>
</feature>
<dbReference type="InterPro" id="IPR000209">
    <property type="entry name" value="Peptidase_S8/S53_dom"/>
</dbReference>
<dbReference type="SMART" id="SM00458">
    <property type="entry name" value="RICIN"/>
    <property type="match status" value="3"/>
</dbReference>
<comment type="caution">
    <text evidence="9">The sequence shown here is derived from an EMBL/GenBank/DDBJ whole genome shotgun (WGS) entry which is preliminary data.</text>
</comment>
<organism evidence="9 10">
    <name type="scientific">Lentzea rhizosphaerae</name>
    <dbReference type="NCBI Taxonomy" id="2041025"/>
    <lineage>
        <taxon>Bacteria</taxon>
        <taxon>Bacillati</taxon>
        <taxon>Actinomycetota</taxon>
        <taxon>Actinomycetes</taxon>
        <taxon>Pseudonocardiales</taxon>
        <taxon>Pseudonocardiaceae</taxon>
        <taxon>Lentzea</taxon>
    </lineage>
</organism>
<dbReference type="SUPFAM" id="SSF52743">
    <property type="entry name" value="Subtilisin-like"/>
    <property type="match status" value="1"/>
</dbReference>
<accession>A0ABV8C8C3</accession>
<dbReference type="InterPro" id="IPR010496">
    <property type="entry name" value="AL/BT2_dom"/>
</dbReference>
<gene>
    <name evidence="9" type="ORF">ACFOWZ_42940</name>
</gene>
<dbReference type="InterPro" id="IPR015500">
    <property type="entry name" value="Peptidase_S8_subtilisin-rel"/>
</dbReference>
<keyword evidence="10" id="KW-1185">Reference proteome</keyword>
<evidence type="ECO:0000256" key="1">
    <source>
        <dbReference type="ARBA" id="ARBA00011073"/>
    </source>
</evidence>
<dbReference type="InterPro" id="IPR000772">
    <property type="entry name" value="Ricin_B_lectin"/>
</dbReference>
<feature type="chain" id="PRO_5045455937" evidence="7">
    <location>
        <begin position="30"/>
        <end position="1486"/>
    </location>
</feature>
<dbReference type="InterPro" id="IPR035992">
    <property type="entry name" value="Ricin_B-like_lectins"/>
</dbReference>